<evidence type="ECO:0000313" key="3">
    <source>
        <dbReference type="Proteomes" id="UP000499080"/>
    </source>
</evidence>
<name>A0A4Y2HCQ3_ARAVE</name>
<sequence>MRKLLDAVYNEESGGDLETFYVKAVGLENIPEVHTWRRKRTDDDDKMSRMSEEKSVKIKRKRPKVDTSSKQHPNKEVE</sequence>
<accession>A0A4Y2HCQ3</accession>
<proteinExistence type="predicted"/>
<reference evidence="2 3" key="1">
    <citation type="journal article" date="2019" name="Sci. Rep.">
        <title>Orb-weaving spider Araneus ventricosus genome elucidates the spidroin gene catalogue.</title>
        <authorList>
            <person name="Kono N."/>
            <person name="Nakamura H."/>
            <person name="Ohtoshi R."/>
            <person name="Moran D.A.P."/>
            <person name="Shinohara A."/>
            <person name="Yoshida Y."/>
            <person name="Fujiwara M."/>
            <person name="Mori M."/>
            <person name="Tomita M."/>
            <person name="Arakawa K."/>
        </authorList>
    </citation>
    <scope>NUCLEOTIDE SEQUENCE [LARGE SCALE GENOMIC DNA]</scope>
</reference>
<gene>
    <name evidence="2" type="ORF">AVEN_68532_1</name>
</gene>
<dbReference type="Proteomes" id="UP000499080">
    <property type="component" value="Unassembled WGS sequence"/>
</dbReference>
<organism evidence="2 3">
    <name type="scientific">Araneus ventricosus</name>
    <name type="common">Orbweaver spider</name>
    <name type="synonym">Epeira ventricosa</name>
    <dbReference type="NCBI Taxonomy" id="182803"/>
    <lineage>
        <taxon>Eukaryota</taxon>
        <taxon>Metazoa</taxon>
        <taxon>Ecdysozoa</taxon>
        <taxon>Arthropoda</taxon>
        <taxon>Chelicerata</taxon>
        <taxon>Arachnida</taxon>
        <taxon>Araneae</taxon>
        <taxon>Araneomorphae</taxon>
        <taxon>Entelegynae</taxon>
        <taxon>Araneoidea</taxon>
        <taxon>Araneidae</taxon>
        <taxon>Araneus</taxon>
    </lineage>
</organism>
<dbReference type="AlphaFoldDB" id="A0A4Y2HCQ3"/>
<keyword evidence="3" id="KW-1185">Reference proteome</keyword>
<dbReference type="EMBL" id="BGPR01001851">
    <property type="protein sequence ID" value="GBM63073.1"/>
    <property type="molecule type" value="Genomic_DNA"/>
</dbReference>
<feature type="compositionally biased region" description="Basic and acidic residues" evidence="1">
    <location>
        <begin position="64"/>
        <end position="78"/>
    </location>
</feature>
<protein>
    <submittedName>
        <fullName evidence="2">Uncharacterized protein</fullName>
    </submittedName>
</protein>
<evidence type="ECO:0000313" key="2">
    <source>
        <dbReference type="EMBL" id="GBM63073.1"/>
    </source>
</evidence>
<evidence type="ECO:0000256" key="1">
    <source>
        <dbReference type="SAM" id="MobiDB-lite"/>
    </source>
</evidence>
<feature type="region of interest" description="Disordered" evidence="1">
    <location>
        <begin position="38"/>
        <end position="78"/>
    </location>
</feature>
<comment type="caution">
    <text evidence="2">The sequence shown here is derived from an EMBL/GenBank/DDBJ whole genome shotgun (WGS) entry which is preliminary data.</text>
</comment>
<feature type="compositionally biased region" description="Basic and acidic residues" evidence="1">
    <location>
        <begin position="40"/>
        <end position="56"/>
    </location>
</feature>